<keyword evidence="4" id="KW-1133">Transmembrane helix</keyword>
<name>A0A6P1QYD5_9FLAO</name>
<keyword evidence="3" id="KW-0812">Transmembrane</keyword>
<accession>A0A6P1QYD5</accession>
<keyword evidence="7" id="KW-1185">Reference proteome</keyword>
<evidence type="ECO:0000256" key="5">
    <source>
        <dbReference type="ARBA" id="ARBA00023136"/>
    </source>
</evidence>
<dbReference type="RefSeq" id="WP_160224474.1">
    <property type="nucleotide sequence ID" value="NZ_CP029149.1"/>
</dbReference>
<dbReference type="Pfam" id="PF03739">
    <property type="entry name" value="LptF_LptG"/>
    <property type="match status" value="1"/>
</dbReference>
<dbReference type="GO" id="GO:0043190">
    <property type="term" value="C:ATP-binding cassette (ABC) transporter complex"/>
    <property type="evidence" value="ECO:0007669"/>
    <property type="project" value="TreeGrafter"/>
</dbReference>
<sequence>MKILDRYIIKTFFGPFLFIFSILAFLFVVNILWIQLSEIVGKGLTYFEIMKFMLYAGATVVAMVLPLTILLASIMAFGEFGERYELAAMKAAGISLARIMAPLFIVSLILSVILFLFQNNISPYSQRKAKNMMYNITTARPALNFIPGHFINQIPGYSMKFDKIYGENGEYIEGIFIHKTAGMYDDQQSIIAKKGEIVKAKENKNYLKLTLYNGYIFEDKFRNKTDSERLKQPNQSIKFDTMVSYLDITELVDQAMEREQITEDYRFNSYLGIDTLIDKGKKNDASTFKDLGTTLTSNANNYIEYLDKKDFKGKKIEPQYKIDTLKKEKKIEALHAAYDKIKYLKAELAFKEELAMDAVKERNKMILYQQRILAYSCTCIILFMIGASLGSIIRKGGMGLPVVISIIIYLILHTLNISVENLTWKGELDPYAAAWIPNIVLFGFSIWLSYKALTDSQVFDIEKYKALIKPLINRFSKPKEHRRYQ</sequence>
<evidence type="ECO:0000256" key="2">
    <source>
        <dbReference type="ARBA" id="ARBA00022475"/>
    </source>
</evidence>
<dbReference type="InterPro" id="IPR005495">
    <property type="entry name" value="LptG/LptF_permease"/>
</dbReference>
<dbReference type="EMBL" id="CP029149">
    <property type="protein sequence ID" value="QHN65754.1"/>
    <property type="molecule type" value="Genomic_DNA"/>
</dbReference>
<dbReference type="KEGG" id="bcad:DBX24_07600"/>
<evidence type="ECO:0000313" key="7">
    <source>
        <dbReference type="Proteomes" id="UP000464318"/>
    </source>
</evidence>
<keyword evidence="5" id="KW-0472">Membrane</keyword>
<gene>
    <name evidence="6" type="ORF">DBX24_07600</name>
</gene>
<protein>
    <submittedName>
        <fullName evidence="6">LptF/LptG family permease</fullName>
    </submittedName>
</protein>
<dbReference type="PANTHER" id="PTHR33529:SF6">
    <property type="entry name" value="YJGP_YJGQ FAMILY PERMEASE"/>
    <property type="match status" value="1"/>
</dbReference>
<dbReference type="OrthoDB" id="1096108at2"/>
<evidence type="ECO:0000313" key="6">
    <source>
        <dbReference type="EMBL" id="QHN65754.1"/>
    </source>
</evidence>
<proteinExistence type="predicted"/>
<evidence type="ECO:0000256" key="1">
    <source>
        <dbReference type="ARBA" id="ARBA00004651"/>
    </source>
</evidence>
<keyword evidence="2" id="KW-1003">Cell membrane</keyword>
<dbReference type="Proteomes" id="UP000464318">
    <property type="component" value="Chromosome"/>
</dbReference>
<reference evidence="6 7" key="1">
    <citation type="submission" date="2018-04" db="EMBL/GenBank/DDBJ databases">
        <title>Characteristic and Complete Genome Sequencing of A Novel Member of Infective Endocarditis Causative Bacteria: Bergeyella cardium QL-PH.</title>
        <authorList>
            <person name="Pan H."/>
            <person name="Sun E."/>
            <person name="Zhang Y."/>
        </authorList>
    </citation>
    <scope>NUCLEOTIDE SEQUENCE [LARGE SCALE GENOMIC DNA]</scope>
    <source>
        <strain evidence="6 7">HPQL</strain>
    </source>
</reference>
<organism evidence="6 7">
    <name type="scientific">Bergeyella cardium</name>
    <dbReference type="NCBI Taxonomy" id="1585976"/>
    <lineage>
        <taxon>Bacteria</taxon>
        <taxon>Pseudomonadati</taxon>
        <taxon>Bacteroidota</taxon>
        <taxon>Flavobacteriia</taxon>
        <taxon>Flavobacteriales</taxon>
        <taxon>Weeksellaceae</taxon>
        <taxon>Bergeyella</taxon>
    </lineage>
</organism>
<dbReference type="PANTHER" id="PTHR33529">
    <property type="entry name" value="SLR0882 PROTEIN-RELATED"/>
    <property type="match status" value="1"/>
</dbReference>
<dbReference type="AlphaFoldDB" id="A0A6P1QYD5"/>
<evidence type="ECO:0000256" key="4">
    <source>
        <dbReference type="ARBA" id="ARBA00022989"/>
    </source>
</evidence>
<evidence type="ECO:0000256" key="3">
    <source>
        <dbReference type="ARBA" id="ARBA00022692"/>
    </source>
</evidence>
<comment type="subcellular location">
    <subcellularLocation>
        <location evidence="1">Cell membrane</location>
        <topology evidence="1">Multi-pass membrane protein</topology>
    </subcellularLocation>
</comment>
<dbReference type="GO" id="GO:0015920">
    <property type="term" value="P:lipopolysaccharide transport"/>
    <property type="evidence" value="ECO:0007669"/>
    <property type="project" value="TreeGrafter"/>
</dbReference>